<evidence type="ECO:0000313" key="4">
    <source>
        <dbReference type="EMBL" id="MFC5504538.1"/>
    </source>
</evidence>
<evidence type="ECO:0000259" key="2">
    <source>
        <dbReference type="PROSITE" id="PS50883"/>
    </source>
</evidence>
<dbReference type="InterPro" id="IPR001610">
    <property type="entry name" value="PAC"/>
</dbReference>
<dbReference type="SUPFAM" id="SSF55781">
    <property type="entry name" value="GAF domain-like"/>
    <property type="match status" value="1"/>
</dbReference>
<dbReference type="PROSITE" id="PS50113">
    <property type="entry name" value="PAC"/>
    <property type="match status" value="1"/>
</dbReference>
<dbReference type="InterPro" id="IPR029016">
    <property type="entry name" value="GAF-like_dom_sf"/>
</dbReference>
<dbReference type="PROSITE" id="PS50887">
    <property type="entry name" value="GGDEF"/>
    <property type="match status" value="1"/>
</dbReference>
<dbReference type="Proteomes" id="UP001596060">
    <property type="component" value="Unassembled WGS sequence"/>
</dbReference>
<dbReference type="SUPFAM" id="SSF55073">
    <property type="entry name" value="Nucleotide cyclase"/>
    <property type="match status" value="1"/>
</dbReference>
<dbReference type="Pfam" id="PF12860">
    <property type="entry name" value="PAS_7"/>
    <property type="match status" value="1"/>
</dbReference>
<comment type="caution">
    <text evidence="4">The sequence shown here is derived from an EMBL/GenBank/DDBJ whole genome shotgun (WGS) entry which is preliminary data.</text>
</comment>
<dbReference type="Pfam" id="PF00990">
    <property type="entry name" value="GGDEF"/>
    <property type="match status" value="1"/>
</dbReference>
<dbReference type="InterPro" id="IPR035965">
    <property type="entry name" value="PAS-like_dom_sf"/>
</dbReference>
<dbReference type="SMART" id="SM00267">
    <property type="entry name" value="GGDEF"/>
    <property type="match status" value="1"/>
</dbReference>
<dbReference type="Pfam" id="PF00563">
    <property type="entry name" value="EAL"/>
    <property type="match status" value="1"/>
</dbReference>
<dbReference type="Gene3D" id="3.30.450.40">
    <property type="match status" value="1"/>
</dbReference>
<dbReference type="InterPro" id="IPR013655">
    <property type="entry name" value="PAS_fold_3"/>
</dbReference>
<dbReference type="InterPro" id="IPR052155">
    <property type="entry name" value="Biofilm_reg_signaling"/>
</dbReference>
<organism evidence="4 5">
    <name type="scientific">Bosea massiliensis</name>
    <dbReference type="NCBI Taxonomy" id="151419"/>
    <lineage>
        <taxon>Bacteria</taxon>
        <taxon>Pseudomonadati</taxon>
        <taxon>Pseudomonadota</taxon>
        <taxon>Alphaproteobacteria</taxon>
        <taxon>Hyphomicrobiales</taxon>
        <taxon>Boseaceae</taxon>
        <taxon>Bosea</taxon>
    </lineage>
</organism>
<evidence type="ECO:0000259" key="1">
    <source>
        <dbReference type="PROSITE" id="PS50113"/>
    </source>
</evidence>
<name>A0ABW0NXP4_9HYPH</name>
<dbReference type="InterPro" id="IPR001633">
    <property type="entry name" value="EAL_dom"/>
</dbReference>
<dbReference type="InterPro" id="IPR000014">
    <property type="entry name" value="PAS"/>
</dbReference>
<dbReference type="CDD" id="cd01948">
    <property type="entry name" value="EAL"/>
    <property type="match status" value="1"/>
</dbReference>
<dbReference type="Gene3D" id="3.30.70.270">
    <property type="match status" value="1"/>
</dbReference>
<dbReference type="Pfam" id="PF01590">
    <property type="entry name" value="GAF"/>
    <property type="match status" value="1"/>
</dbReference>
<keyword evidence="5" id="KW-1185">Reference proteome</keyword>
<dbReference type="EMBL" id="JBHSLU010000007">
    <property type="protein sequence ID" value="MFC5504538.1"/>
    <property type="molecule type" value="Genomic_DNA"/>
</dbReference>
<dbReference type="NCBIfam" id="TIGR00229">
    <property type="entry name" value="sensory_box"/>
    <property type="match status" value="1"/>
</dbReference>
<dbReference type="InterPro" id="IPR003018">
    <property type="entry name" value="GAF"/>
</dbReference>
<dbReference type="PANTHER" id="PTHR44757:SF2">
    <property type="entry name" value="BIOFILM ARCHITECTURE MAINTENANCE PROTEIN MBAA"/>
    <property type="match status" value="1"/>
</dbReference>
<dbReference type="InterPro" id="IPR000160">
    <property type="entry name" value="GGDEF_dom"/>
</dbReference>
<protein>
    <submittedName>
        <fullName evidence="4">EAL domain-containing protein</fullName>
    </submittedName>
</protein>
<evidence type="ECO:0000259" key="3">
    <source>
        <dbReference type="PROSITE" id="PS50887"/>
    </source>
</evidence>
<dbReference type="SMART" id="SM00091">
    <property type="entry name" value="PAS"/>
    <property type="match status" value="3"/>
</dbReference>
<dbReference type="SMART" id="SM00052">
    <property type="entry name" value="EAL"/>
    <property type="match status" value="1"/>
</dbReference>
<feature type="domain" description="EAL" evidence="2">
    <location>
        <begin position="727"/>
        <end position="982"/>
    </location>
</feature>
<dbReference type="CDD" id="cd00130">
    <property type="entry name" value="PAS"/>
    <property type="match status" value="1"/>
</dbReference>
<feature type="domain" description="GGDEF" evidence="3">
    <location>
        <begin position="585"/>
        <end position="718"/>
    </location>
</feature>
<dbReference type="InterPro" id="IPR035919">
    <property type="entry name" value="EAL_sf"/>
</dbReference>
<dbReference type="SMART" id="SM00086">
    <property type="entry name" value="PAC"/>
    <property type="match status" value="3"/>
</dbReference>
<sequence length="1002" mass="110092">MNTEPRSFWRDEHRLAALKALDILDTKSETAFDEITRVASETCGTPVAAVSFLEGERQWFKSQIGLSLDETSLDTSICANTIHEAKLVVIADLAEDERFESNPFVIGPPSLRFYAVARLETPDGLLLGAVCVGDVRPRPQGLTEVQASTLLALARAVMRELKLRSTNKALAENTALLNGALENVDQGIVMVDQSGDVVVCNQRAIDLLDLPAEMMRAVPKFEDVKRWQIAQGEFADADPKLVNAIRHEGNNIEASVYERRRPNGTVLEVRTNRLPNGGVVRTFADVTARRLAEDERRVAEEKLRESEQRYRLAALATSDAIYDWEFATDRLQWGESRLGQFAYEAAEAPSSGTTWLDSVHPDDRAAVEDEVRHFIVGGAGERWQGEYRWRRGDGGYAYVRDRGYLVRDPSGRPVRMIGALQDLTEARRADEALRTGEERLRLALHASNMVAWDLDLRTEHVSRSDTSVALLGLGSGPASEFTARVHPDDRHKVDLLRLSSLIDGTHAAEIRYGAPDGREIWLSIRAERQDKDRMIGITFDISDRKATEEAIWQTANHDPLTGLANRALFQTRLGDALAAADASGKGVGLLLLDLDDFKDINDTLGHAAGDRLLVETAARLMQAVGDRGTVARVGGDEFAVVLVEQPGLAAIAACAEDILTALQPCFDYEGRALSTRASIGVAAFPDHHRDPVELMKDADIALYRAKESGRSRAVVYSSAARDVMERRVSILREVRQGLEAAEFIPHYQPKVSLANGEIVGFEALARWRHPALGLLTPAYFGSVFDDRDMSAALATSMIAQVASDIGSWLEQGLACGRVAVNLSSADFSDRKLADRIVALLAAARVPTAHFEIEVTETVFLGRQTEDVAAVLNEFHEAGISIALDDFGTGFASLTHLKQFPVDHIKIDQSFVRNLETDKDDAAIVAAVVSLGRNMGMKITAEGVENAGQAERLREAGCDFGQGYFYAKPAFAERVPWMIRQASASASSPVRRIPSPRLARRRV</sequence>
<feature type="domain" description="PAC" evidence="1">
    <location>
        <begin position="383"/>
        <end position="435"/>
    </location>
</feature>
<reference evidence="5" key="1">
    <citation type="journal article" date="2019" name="Int. J. Syst. Evol. Microbiol.">
        <title>The Global Catalogue of Microorganisms (GCM) 10K type strain sequencing project: providing services to taxonomists for standard genome sequencing and annotation.</title>
        <authorList>
            <consortium name="The Broad Institute Genomics Platform"/>
            <consortium name="The Broad Institute Genome Sequencing Center for Infectious Disease"/>
            <person name="Wu L."/>
            <person name="Ma J."/>
        </authorList>
    </citation>
    <scope>NUCLEOTIDE SEQUENCE [LARGE SCALE GENOMIC DNA]</scope>
    <source>
        <strain evidence="5">CCUG 43117</strain>
    </source>
</reference>
<dbReference type="RefSeq" id="WP_377815793.1">
    <property type="nucleotide sequence ID" value="NZ_JBHSLU010000007.1"/>
</dbReference>
<dbReference type="NCBIfam" id="TIGR00254">
    <property type="entry name" value="GGDEF"/>
    <property type="match status" value="1"/>
</dbReference>
<dbReference type="InterPro" id="IPR043128">
    <property type="entry name" value="Rev_trsase/Diguanyl_cyclase"/>
</dbReference>
<dbReference type="SUPFAM" id="SSF141868">
    <property type="entry name" value="EAL domain-like"/>
    <property type="match status" value="1"/>
</dbReference>
<proteinExistence type="predicted"/>
<dbReference type="SUPFAM" id="SSF55785">
    <property type="entry name" value="PYP-like sensor domain (PAS domain)"/>
    <property type="match status" value="3"/>
</dbReference>
<dbReference type="InterPro" id="IPR000700">
    <property type="entry name" value="PAS-assoc_C"/>
</dbReference>
<dbReference type="Gene3D" id="3.20.20.450">
    <property type="entry name" value="EAL domain"/>
    <property type="match status" value="1"/>
</dbReference>
<dbReference type="PROSITE" id="PS50883">
    <property type="entry name" value="EAL"/>
    <property type="match status" value="1"/>
</dbReference>
<dbReference type="CDD" id="cd01949">
    <property type="entry name" value="GGDEF"/>
    <property type="match status" value="1"/>
</dbReference>
<evidence type="ECO:0000313" key="5">
    <source>
        <dbReference type="Proteomes" id="UP001596060"/>
    </source>
</evidence>
<dbReference type="Pfam" id="PF08447">
    <property type="entry name" value="PAS_3"/>
    <property type="match status" value="1"/>
</dbReference>
<gene>
    <name evidence="4" type="ORF">ACFPN9_04620</name>
</gene>
<dbReference type="Gene3D" id="3.30.450.20">
    <property type="entry name" value="PAS domain"/>
    <property type="match status" value="3"/>
</dbReference>
<accession>A0ABW0NXP4</accession>
<dbReference type="InterPro" id="IPR029787">
    <property type="entry name" value="Nucleotide_cyclase"/>
</dbReference>
<dbReference type="PANTHER" id="PTHR44757">
    <property type="entry name" value="DIGUANYLATE CYCLASE DGCP"/>
    <property type="match status" value="1"/>
</dbReference>